<comment type="caution">
    <text evidence="1">The sequence shown here is derived from an EMBL/GenBank/DDBJ whole genome shotgun (WGS) entry which is preliminary data.</text>
</comment>
<dbReference type="EMBL" id="JACAZI010000016">
    <property type="protein sequence ID" value="KAF7343298.1"/>
    <property type="molecule type" value="Genomic_DNA"/>
</dbReference>
<reference evidence="1" key="1">
    <citation type="submission" date="2020-05" db="EMBL/GenBank/DDBJ databases">
        <title>Mycena genomes resolve the evolution of fungal bioluminescence.</title>
        <authorList>
            <person name="Tsai I.J."/>
        </authorList>
    </citation>
    <scope>NUCLEOTIDE SEQUENCE</scope>
    <source>
        <strain evidence="1">CCC161011</strain>
    </source>
</reference>
<keyword evidence="2" id="KW-1185">Reference proteome</keyword>
<organism evidence="1 2">
    <name type="scientific">Mycena venus</name>
    <dbReference type="NCBI Taxonomy" id="2733690"/>
    <lineage>
        <taxon>Eukaryota</taxon>
        <taxon>Fungi</taxon>
        <taxon>Dikarya</taxon>
        <taxon>Basidiomycota</taxon>
        <taxon>Agaricomycotina</taxon>
        <taxon>Agaricomycetes</taxon>
        <taxon>Agaricomycetidae</taxon>
        <taxon>Agaricales</taxon>
        <taxon>Marasmiineae</taxon>
        <taxon>Mycenaceae</taxon>
        <taxon>Mycena</taxon>
    </lineage>
</organism>
<gene>
    <name evidence="1" type="ORF">MVEN_01762100</name>
</gene>
<protein>
    <submittedName>
        <fullName evidence="1">Uncharacterized protein</fullName>
    </submittedName>
</protein>
<evidence type="ECO:0000313" key="2">
    <source>
        <dbReference type="Proteomes" id="UP000620124"/>
    </source>
</evidence>
<dbReference type="Proteomes" id="UP000620124">
    <property type="component" value="Unassembled WGS sequence"/>
</dbReference>
<name>A0A8H6XL74_9AGAR</name>
<sequence>MKLPLSTAKLESLASFTPAAAIPDLFSIALVALKESADTFSPLKSAVGGVLAVIDIAQRAKHSKSEARDIYLGTQTNIDIITAAVPDPWAISAPMLQNIEHFTLLLDDISLSMEAITLSSNVSRVVHLNRNESVFRDIKARLDDTYRDFLAACTLRVEAQQTQLAVQQAQTHINVGKVVVGTVSVFF</sequence>
<dbReference type="AlphaFoldDB" id="A0A8H6XL74"/>
<dbReference type="OrthoDB" id="3266026at2759"/>
<accession>A0A8H6XL74</accession>
<dbReference type="InterPro" id="IPR059179">
    <property type="entry name" value="MLKL-like_MCAfunc"/>
</dbReference>
<dbReference type="CDD" id="cd21037">
    <property type="entry name" value="MLKL_NTD"/>
    <property type="match status" value="1"/>
</dbReference>
<evidence type="ECO:0000313" key="1">
    <source>
        <dbReference type="EMBL" id="KAF7343298.1"/>
    </source>
</evidence>
<proteinExistence type="predicted"/>